<evidence type="ECO:0000256" key="2">
    <source>
        <dbReference type="ARBA" id="ARBA00011245"/>
    </source>
</evidence>
<dbReference type="CDD" id="cd08249">
    <property type="entry name" value="enoyl_reductase_like"/>
    <property type="match status" value="1"/>
</dbReference>
<dbReference type="InterPro" id="IPR013154">
    <property type="entry name" value="ADH-like_N"/>
</dbReference>
<evidence type="ECO:0000256" key="1">
    <source>
        <dbReference type="ARBA" id="ARBA00008072"/>
    </source>
</evidence>
<dbReference type="STRING" id="97972.A0A2V1DUK8"/>
<protein>
    <submittedName>
        <fullName evidence="5">GroES-like protein</fullName>
    </submittedName>
</protein>
<dbReference type="PANTHER" id="PTHR45348">
    <property type="entry name" value="HYPOTHETICAL OXIDOREDUCTASE (EUROFUNG)"/>
    <property type="match status" value="1"/>
</dbReference>
<dbReference type="InterPro" id="IPR047122">
    <property type="entry name" value="Trans-enoyl_RdTase-like"/>
</dbReference>
<dbReference type="InterPro" id="IPR011032">
    <property type="entry name" value="GroES-like_sf"/>
</dbReference>
<proteinExistence type="inferred from homology"/>
<dbReference type="SMART" id="SM00829">
    <property type="entry name" value="PKS_ER"/>
    <property type="match status" value="1"/>
</dbReference>
<accession>A0A2V1DUK8</accession>
<dbReference type="SUPFAM" id="SSF50129">
    <property type="entry name" value="GroES-like"/>
    <property type="match status" value="1"/>
</dbReference>
<dbReference type="Proteomes" id="UP000244855">
    <property type="component" value="Unassembled WGS sequence"/>
</dbReference>
<feature type="domain" description="Enoyl reductase (ER)" evidence="4">
    <location>
        <begin position="17"/>
        <end position="360"/>
    </location>
</feature>
<keyword evidence="3" id="KW-0560">Oxidoreductase</keyword>
<evidence type="ECO:0000259" key="4">
    <source>
        <dbReference type="SMART" id="SM00829"/>
    </source>
</evidence>
<dbReference type="Pfam" id="PF08240">
    <property type="entry name" value="ADH_N"/>
    <property type="match status" value="1"/>
</dbReference>
<gene>
    <name evidence="5" type="ORF">DM02DRAFT_704335</name>
</gene>
<dbReference type="PANTHER" id="PTHR45348:SF2">
    <property type="entry name" value="ZINC-TYPE ALCOHOL DEHYDROGENASE-LIKE PROTEIN C2E1P3.01"/>
    <property type="match status" value="1"/>
</dbReference>
<dbReference type="OrthoDB" id="9992527at2759"/>
<evidence type="ECO:0000313" key="5">
    <source>
        <dbReference type="EMBL" id="PVI01746.1"/>
    </source>
</evidence>
<sequence>MAATAKTTTQKALLVTSINSPLTLSTTHPIPTPKPTQLLLRVTLTGLNHHDQKIRDRGLWFANSLPTPLGTDIVGYVERVGSAVTQFAPGDHVFTYGNLFEEGHVSNGLQEFAIADAAYTARVPEGYTEEEVASVPVNFAAAYTALFDPEGGLGVPTPGSSDDVDEFGRRALLKEETILIVGGGSNCGRYLVQLASISGFGKIVVLGGNEDELKGFGATHVLDRHGDYDTVVRPRIAAAVGGDLLYAVDAVNMPDTLYVTINALSEERKGMVARLLPSGPHATEKVVKEEGSYTVVDTTGVPQFRKVGVKMWVHISEFLEERRVKTLGFELVDGVGLDAERVNEVLDGLRDGKRSGQALVRVAE</sequence>
<evidence type="ECO:0000313" key="6">
    <source>
        <dbReference type="Proteomes" id="UP000244855"/>
    </source>
</evidence>
<comment type="similarity">
    <text evidence="1">Belongs to the zinc-containing alcohol dehydrogenase family.</text>
</comment>
<dbReference type="InterPro" id="IPR036291">
    <property type="entry name" value="NAD(P)-bd_dom_sf"/>
</dbReference>
<dbReference type="Gene3D" id="3.90.180.10">
    <property type="entry name" value="Medium-chain alcohol dehydrogenases, catalytic domain"/>
    <property type="match status" value="1"/>
</dbReference>
<dbReference type="AlphaFoldDB" id="A0A2V1DUK8"/>
<dbReference type="Gene3D" id="3.40.50.720">
    <property type="entry name" value="NAD(P)-binding Rossmann-like Domain"/>
    <property type="match status" value="1"/>
</dbReference>
<dbReference type="InterPro" id="IPR020843">
    <property type="entry name" value="ER"/>
</dbReference>
<organism evidence="5 6">
    <name type="scientific">Periconia macrospinosa</name>
    <dbReference type="NCBI Taxonomy" id="97972"/>
    <lineage>
        <taxon>Eukaryota</taxon>
        <taxon>Fungi</taxon>
        <taxon>Dikarya</taxon>
        <taxon>Ascomycota</taxon>
        <taxon>Pezizomycotina</taxon>
        <taxon>Dothideomycetes</taxon>
        <taxon>Pleosporomycetidae</taxon>
        <taxon>Pleosporales</taxon>
        <taxon>Massarineae</taxon>
        <taxon>Periconiaceae</taxon>
        <taxon>Periconia</taxon>
    </lineage>
</organism>
<name>A0A2V1DUK8_9PLEO</name>
<dbReference type="EMBL" id="KZ805353">
    <property type="protein sequence ID" value="PVI01746.1"/>
    <property type="molecule type" value="Genomic_DNA"/>
</dbReference>
<evidence type="ECO:0000256" key="3">
    <source>
        <dbReference type="ARBA" id="ARBA00023002"/>
    </source>
</evidence>
<dbReference type="SUPFAM" id="SSF51735">
    <property type="entry name" value="NAD(P)-binding Rossmann-fold domains"/>
    <property type="match status" value="1"/>
</dbReference>
<dbReference type="GO" id="GO:0016651">
    <property type="term" value="F:oxidoreductase activity, acting on NAD(P)H"/>
    <property type="evidence" value="ECO:0007669"/>
    <property type="project" value="InterPro"/>
</dbReference>
<reference evidence="5 6" key="1">
    <citation type="journal article" date="2018" name="Sci. Rep.">
        <title>Comparative genomics provides insights into the lifestyle and reveals functional heterogeneity of dark septate endophytic fungi.</title>
        <authorList>
            <person name="Knapp D.G."/>
            <person name="Nemeth J.B."/>
            <person name="Barry K."/>
            <person name="Hainaut M."/>
            <person name="Henrissat B."/>
            <person name="Johnson J."/>
            <person name="Kuo A."/>
            <person name="Lim J.H.P."/>
            <person name="Lipzen A."/>
            <person name="Nolan M."/>
            <person name="Ohm R.A."/>
            <person name="Tamas L."/>
            <person name="Grigoriev I.V."/>
            <person name="Spatafora J.W."/>
            <person name="Nagy L.G."/>
            <person name="Kovacs G.M."/>
        </authorList>
    </citation>
    <scope>NUCLEOTIDE SEQUENCE [LARGE SCALE GENOMIC DNA]</scope>
    <source>
        <strain evidence="5 6">DSE2036</strain>
    </source>
</reference>
<keyword evidence="6" id="KW-1185">Reference proteome</keyword>
<comment type="subunit">
    <text evidence="2">Monomer.</text>
</comment>